<evidence type="ECO:0008006" key="4">
    <source>
        <dbReference type="Google" id="ProtNLM"/>
    </source>
</evidence>
<feature type="transmembrane region" description="Helical" evidence="1">
    <location>
        <begin position="122"/>
        <end position="143"/>
    </location>
</feature>
<keyword evidence="1" id="KW-1133">Transmembrane helix</keyword>
<evidence type="ECO:0000256" key="1">
    <source>
        <dbReference type="SAM" id="Phobius"/>
    </source>
</evidence>
<dbReference type="EMBL" id="PFAM01000023">
    <property type="protein sequence ID" value="PIT95776.1"/>
    <property type="molecule type" value="Genomic_DNA"/>
</dbReference>
<name>A0A2M6WST4_9BACT</name>
<dbReference type="InterPro" id="IPR025101">
    <property type="entry name" value="DUF4012"/>
</dbReference>
<evidence type="ECO:0000313" key="3">
    <source>
        <dbReference type="Proteomes" id="UP000228533"/>
    </source>
</evidence>
<protein>
    <recommendedName>
        <fullName evidence="4">DUF4012 domain-containing protein</fullName>
    </recommendedName>
</protein>
<accession>A0A2M6WST4</accession>
<keyword evidence="1" id="KW-0472">Membrane</keyword>
<dbReference type="AlphaFoldDB" id="A0A2M6WST4"/>
<sequence>MRHFKILKWITYFGWLEARVLFWLLKKTLKAVYSLGYIVHTIVVWNSKLIWQIISRPFKLISQIINVVARGLEIMVNEAQRQKILAKRSFNKYRKHSQLAWYKQKQFLNSWHFKLEVKLGRAALSFVIMLIVVLAPAGLYYNYRGLVVFKNKLFTAASAAMNDLKSAKDDATNKNFSEASNNFNQASHSFWNMQKQIGEINSWLFELAAMIPNEKLKLAGSAPIIAEAGRQSALMGAALTAAMDDLLATGPLTYRLDNFITKGYEALEAAGEVNAQIGKLDSSAIPLEYRDTFLLLKENGVWVKNGLAELLDIADKLSLFLGNTTNRRYLLVFQNTTEARATGGFIGSFAVVDFSKGEIKQIQTPGGGTYDVEYGMKRFIAAPEPLRLVRGRWMMWDCNWWPDWPTSARKIMWFYEQSDGSTVDGIISLTPQVVIDLLRIVGPVSLPAYNEVITADNFLDVVQKYAEQKEAVTNKPKAIIGDLNQALIEKLGRVTNQELLMKMLSALIDNFDSKNILLYFNDVELQDKVVEQGWDGGVRATTGDYLQVVNTNIAGGKSDRTILESINHKAELRTDGSVVDTVTIKREHTAIRGALFTGVRNVNWMRIYVPLGSELLSASGWKIPDAKLFDLVSNSWEVDEQLINEISAEVEPVSGTKIYREQDKTVFAGWSMVDPGEVTEITLSYRLPFNIKALNQTVTNGEKQRQWLRGETGEQLYKYTLLAQKQAGSINSRLRSELILPENKTIAWQYPTVSNLPYRQLLKDQYWTYLIKED</sequence>
<gene>
    <name evidence="2" type="ORF">COT94_04285</name>
</gene>
<keyword evidence="1" id="KW-0812">Transmembrane</keyword>
<organism evidence="2 3">
    <name type="scientific">Candidatus Falkowbacteria bacterium CG10_big_fil_rev_8_21_14_0_10_37_14</name>
    <dbReference type="NCBI Taxonomy" id="1974561"/>
    <lineage>
        <taxon>Bacteria</taxon>
        <taxon>Candidatus Falkowiibacteriota</taxon>
    </lineage>
</organism>
<reference evidence="3" key="1">
    <citation type="submission" date="2017-09" db="EMBL/GenBank/DDBJ databases">
        <title>Depth-based differentiation of microbial function through sediment-hosted aquifers and enrichment of novel symbionts in the deep terrestrial subsurface.</title>
        <authorList>
            <person name="Probst A.J."/>
            <person name="Ladd B."/>
            <person name="Jarett J.K."/>
            <person name="Geller-Mcgrath D.E."/>
            <person name="Sieber C.M.K."/>
            <person name="Emerson J.B."/>
            <person name="Anantharaman K."/>
            <person name="Thomas B.C."/>
            <person name="Malmstrom R."/>
            <person name="Stieglmeier M."/>
            <person name="Klingl A."/>
            <person name="Woyke T."/>
            <person name="Ryan C.M."/>
            <person name="Banfield J.F."/>
        </authorList>
    </citation>
    <scope>NUCLEOTIDE SEQUENCE [LARGE SCALE GENOMIC DNA]</scope>
</reference>
<proteinExistence type="predicted"/>
<evidence type="ECO:0000313" key="2">
    <source>
        <dbReference type="EMBL" id="PIT95776.1"/>
    </source>
</evidence>
<comment type="caution">
    <text evidence="2">The sequence shown here is derived from an EMBL/GenBank/DDBJ whole genome shotgun (WGS) entry which is preliminary data.</text>
</comment>
<dbReference type="Pfam" id="PF13196">
    <property type="entry name" value="DUF4012"/>
    <property type="match status" value="1"/>
</dbReference>
<dbReference type="Proteomes" id="UP000228533">
    <property type="component" value="Unassembled WGS sequence"/>
</dbReference>